<dbReference type="Proteomes" id="UP000001628">
    <property type="component" value="Unassembled WGS sequence"/>
</dbReference>
<sequence length="153" mass="17267">MTGSTRVASQSVGCQQANISLLIPRFAGSGGISRKKNLKDKDEARSDQQSGPFQSAIRLCRMISSAPQILELPWPFWYCLPSSFNPFLCNPQWQVDECRGLVLQCSGERELTGFSFNASLYPMQMLLYLDMTNLTELFRLLIQFMATFDIPVL</sequence>
<dbReference type="GeneID" id="22585441"/>
<dbReference type="VEuPathDB" id="FungiDB:PADG_06801"/>
<keyword evidence="2" id="KW-1185">Reference proteome</keyword>
<reference evidence="1 2" key="1">
    <citation type="journal article" date="2011" name="PLoS Genet.">
        <title>Comparative genomic analysis of human fungal pathogens causing paracoccidioidomycosis.</title>
        <authorList>
            <person name="Desjardins C.A."/>
            <person name="Champion M.D."/>
            <person name="Holder J.W."/>
            <person name="Muszewska A."/>
            <person name="Goldberg J."/>
            <person name="Bailao A.M."/>
            <person name="Brigido M.M."/>
            <person name="Ferreira M.E."/>
            <person name="Garcia A.M."/>
            <person name="Grynberg M."/>
            <person name="Gujja S."/>
            <person name="Heiman D.I."/>
            <person name="Henn M.R."/>
            <person name="Kodira C.D."/>
            <person name="Leon-Narvaez H."/>
            <person name="Longo L.V."/>
            <person name="Ma L.J."/>
            <person name="Malavazi I."/>
            <person name="Matsuo A.L."/>
            <person name="Morais F.V."/>
            <person name="Pereira M."/>
            <person name="Rodriguez-Brito S."/>
            <person name="Sakthikumar S."/>
            <person name="Salem-Izacc S.M."/>
            <person name="Sykes S.M."/>
            <person name="Teixeira M.M."/>
            <person name="Vallejo M.C."/>
            <person name="Walter M.E."/>
            <person name="Yandava C."/>
            <person name="Young S."/>
            <person name="Zeng Q."/>
            <person name="Zucker J."/>
            <person name="Felipe M.S."/>
            <person name="Goldman G.H."/>
            <person name="Haas B.J."/>
            <person name="McEwen J.G."/>
            <person name="Nino-Vega G."/>
            <person name="Puccia R."/>
            <person name="San-Blas G."/>
            <person name="Soares C.M."/>
            <person name="Birren B.W."/>
            <person name="Cuomo C.A."/>
        </authorList>
    </citation>
    <scope>NUCLEOTIDE SEQUENCE [LARGE SCALE GENOMIC DNA]</scope>
    <source>
        <strain evidence="1 2">Pb18</strain>
    </source>
</reference>
<dbReference type="KEGG" id="pbn:PADG_06801"/>
<accession>C1GHR5</accession>
<dbReference type="RefSeq" id="XP_010762097.1">
    <property type="nucleotide sequence ID" value="XM_010763795.1"/>
</dbReference>
<dbReference type="AlphaFoldDB" id="C1GHR5"/>
<evidence type="ECO:0000313" key="1">
    <source>
        <dbReference type="EMBL" id="EEH50722.2"/>
    </source>
</evidence>
<dbReference type="eggNOG" id="ENOG502RR1J">
    <property type="taxonomic scope" value="Eukaryota"/>
</dbReference>
<proteinExistence type="predicted"/>
<evidence type="ECO:0000313" key="2">
    <source>
        <dbReference type="Proteomes" id="UP000001628"/>
    </source>
</evidence>
<protein>
    <submittedName>
        <fullName evidence="1">Uncharacterized protein</fullName>
    </submittedName>
</protein>
<dbReference type="InParanoid" id="C1GHR5"/>
<name>C1GHR5_PARBD</name>
<organism evidence="1 2">
    <name type="scientific">Paracoccidioides brasiliensis (strain Pb18)</name>
    <dbReference type="NCBI Taxonomy" id="502780"/>
    <lineage>
        <taxon>Eukaryota</taxon>
        <taxon>Fungi</taxon>
        <taxon>Dikarya</taxon>
        <taxon>Ascomycota</taxon>
        <taxon>Pezizomycotina</taxon>
        <taxon>Eurotiomycetes</taxon>
        <taxon>Eurotiomycetidae</taxon>
        <taxon>Onygenales</taxon>
        <taxon>Ajellomycetaceae</taxon>
        <taxon>Paracoccidioides</taxon>
    </lineage>
</organism>
<dbReference type="EMBL" id="KN275965">
    <property type="protein sequence ID" value="EEH50722.2"/>
    <property type="molecule type" value="Genomic_DNA"/>
</dbReference>
<dbReference type="HOGENOM" id="CLU_1713863_0_0_1"/>
<gene>
    <name evidence="1" type="ORF">PADG_06801</name>
</gene>